<keyword evidence="3 6" id="KW-0963">Cytoplasm</keyword>
<evidence type="ECO:0000259" key="7">
    <source>
        <dbReference type="Pfam" id="PF01765"/>
    </source>
</evidence>
<evidence type="ECO:0000256" key="3">
    <source>
        <dbReference type="ARBA" id="ARBA00022490"/>
    </source>
</evidence>
<feature type="domain" description="Ribosome recycling factor" evidence="7">
    <location>
        <begin position="43"/>
        <end position="206"/>
    </location>
</feature>
<dbReference type="PANTHER" id="PTHR20982:SF3">
    <property type="entry name" value="MITOCHONDRIAL RIBOSOME RECYCLING FACTOR PSEUDO 1"/>
    <property type="match status" value="1"/>
</dbReference>
<organism evidence="8 9">
    <name type="scientific">Sodalis glossinidius (strain morsitans)</name>
    <dbReference type="NCBI Taxonomy" id="343509"/>
    <lineage>
        <taxon>Bacteria</taxon>
        <taxon>Pseudomonadati</taxon>
        <taxon>Pseudomonadota</taxon>
        <taxon>Gammaproteobacteria</taxon>
        <taxon>Enterobacterales</taxon>
        <taxon>Bruguierivoracaceae</taxon>
        <taxon>Sodalis</taxon>
    </lineage>
</organism>
<dbReference type="Gene3D" id="3.30.1360.40">
    <property type="match status" value="1"/>
</dbReference>
<dbReference type="GO" id="GO:0043023">
    <property type="term" value="F:ribosomal large subunit binding"/>
    <property type="evidence" value="ECO:0007669"/>
    <property type="project" value="TreeGrafter"/>
</dbReference>
<dbReference type="Gene3D" id="1.10.132.20">
    <property type="entry name" value="Ribosome-recycling factor"/>
    <property type="match status" value="1"/>
</dbReference>
<dbReference type="Pfam" id="PF01765">
    <property type="entry name" value="RRF"/>
    <property type="match status" value="1"/>
</dbReference>
<evidence type="ECO:0000313" key="8">
    <source>
        <dbReference type="EMBL" id="CRL46201.1"/>
    </source>
</evidence>
<dbReference type="InterPro" id="IPR023584">
    <property type="entry name" value="Ribosome_recyc_fac_dom"/>
</dbReference>
<sequence length="208" mass="23347">MHNGAWQPTATVRPDNQVSRVRNVINEIRKDAEIRMEKCVDAFKSHISKVRTGRASPSLLDGIQIDYYGLLTPLRQLANIIAEDSRTLAITVFDRTLAPAVEKAIMASDLGLNPSSAGTVIRVPLPPLTEERRRDLIKVVRAEAEQGRVSVRNVRRDANDKVKALLKDKTIGEDEDRRSQDEIQKLTDAWIKKLDSALAEKEAELMEI</sequence>
<comment type="function">
    <text evidence="5 6">Responsible for the release of ribosomes from messenger RNA at the termination of protein biosynthesis. May increase the efficiency of translation by recycling ribosomes from one round of translation to another.</text>
</comment>
<keyword evidence="4 6" id="KW-0648">Protein biosynthesis</keyword>
<dbReference type="HAMAP" id="MF_00040">
    <property type="entry name" value="RRF"/>
    <property type="match status" value="1"/>
</dbReference>
<dbReference type="EMBL" id="LN854557">
    <property type="protein sequence ID" value="CRL46201.1"/>
    <property type="molecule type" value="Genomic_DNA"/>
</dbReference>
<evidence type="ECO:0000256" key="4">
    <source>
        <dbReference type="ARBA" id="ARBA00022917"/>
    </source>
</evidence>
<dbReference type="InterPro" id="IPR002661">
    <property type="entry name" value="Ribosome_recyc_fac"/>
</dbReference>
<evidence type="ECO:0000313" key="9">
    <source>
        <dbReference type="Proteomes" id="UP000245838"/>
    </source>
</evidence>
<dbReference type="PANTHER" id="PTHR20982">
    <property type="entry name" value="RIBOSOME RECYCLING FACTOR"/>
    <property type="match status" value="1"/>
</dbReference>
<dbReference type="GO" id="GO:0005829">
    <property type="term" value="C:cytosol"/>
    <property type="evidence" value="ECO:0007669"/>
    <property type="project" value="GOC"/>
</dbReference>
<dbReference type="GO" id="GO:0002184">
    <property type="term" value="P:cytoplasmic translational termination"/>
    <property type="evidence" value="ECO:0007669"/>
    <property type="project" value="TreeGrafter"/>
</dbReference>
<evidence type="ECO:0000256" key="6">
    <source>
        <dbReference type="HAMAP-Rule" id="MF_00040"/>
    </source>
</evidence>
<reference evidence="8 9" key="1">
    <citation type="submission" date="2015-05" db="EMBL/GenBank/DDBJ databases">
        <authorList>
            <person name="Goodhead I."/>
        </authorList>
    </citation>
    <scope>NUCLEOTIDE SEQUENCE [LARGE SCALE GENOMIC DNA]</scope>
    <source>
        <strain evidence="9">morsitans</strain>
    </source>
</reference>
<dbReference type="FunFam" id="3.30.1360.40:FF:000001">
    <property type="entry name" value="Ribosome-recycling factor"/>
    <property type="match status" value="1"/>
</dbReference>
<dbReference type="NCBIfam" id="TIGR00496">
    <property type="entry name" value="frr"/>
    <property type="match status" value="1"/>
</dbReference>
<name>A0A193QM11_SODGM</name>
<evidence type="ECO:0000256" key="1">
    <source>
        <dbReference type="ARBA" id="ARBA00004496"/>
    </source>
</evidence>
<protein>
    <recommendedName>
        <fullName evidence="6">Ribosome-recycling factor</fullName>
        <shortName evidence="6">RRF</shortName>
    </recommendedName>
    <alternativeName>
        <fullName evidence="6">Ribosome-releasing factor</fullName>
    </alternativeName>
</protein>
<accession>A0A193QM11</accession>
<dbReference type="AlphaFoldDB" id="A0A193QM11"/>
<dbReference type="Proteomes" id="UP000245838">
    <property type="component" value="Chromosome sggmmb4_Chromosome"/>
</dbReference>
<dbReference type="CDD" id="cd00520">
    <property type="entry name" value="RRF"/>
    <property type="match status" value="1"/>
</dbReference>
<evidence type="ECO:0000256" key="5">
    <source>
        <dbReference type="ARBA" id="ARBA00025050"/>
    </source>
</evidence>
<evidence type="ECO:0000256" key="2">
    <source>
        <dbReference type="ARBA" id="ARBA00005912"/>
    </source>
</evidence>
<proteinExistence type="inferred from homology"/>
<gene>
    <name evidence="6 8" type="primary">frr</name>
    <name evidence="8" type="ORF">SGGMMB4_04614</name>
</gene>
<dbReference type="SUPFAM" id="SSF55194">
    <property type="entry name" value="Ribosome recycling factor, RRF"/>
    <property type="match status" value="1"/>
</dbReference>
<dbReference type="FunFam" id="1.10.132.20:FF:000001">
    <property type="entry name" value="Ribosome-recycling factor"/>
    <property type="match status" value="1"/>
</dbReference>
<comment type="similarity">
    <text evidence="2 6">Belongs to the RRF family.</text>
</comment>
<dbReference type="InterPro" id="IPR036191">
    <property type="entry name" value="RRF_sf"/>
</dbReference>
<comment type="subcellular location">
    <subcellularLocation>
        <location evidence="1 6">Cytoplasm</location>
    </subcellularLocation>
</comment>